<dbReference type="Pfam" id="PF09723">
    <property type="entry name" value="Zn_ribbon_8"/>
    <property type="match status" value="1"/>
</dbReference>
<dbReference type="NCBIfam" id="TIGR02605">
    <property type="entry name" value="CxxC_CxxC_SSSS"/>
    <property type="match status" value="1"/>
</dbReference>
<name>A0A1M5QAX0_9FIRM</name>
<dbReference type="OrthoDB" id="9813321at2"/>
<gene>
    <name evidence="2" type="ORF">SAMN02745221_01704</name>
</gene>
<proteinExistence type="predicted"/>
<dbReference type="InterPro" id="IPR013429">
    <property type="entry name" value="Regulatory_FmdB_Zinc_ribbon"/>
</dbReference>
<dbReference type="SMART" id="SM00834">
    <property type="entry name" value="CxxC_CXXC_SSSS"/>
    <property type="match status" value="1"/>
</dbReference>
<evidence type="ECO:0000313" key="3">
    <source>
        <dbReference type="Proteomes" id="UP000242329"/>
    </source>
</evidence>
<feature type="domain" description="Putative regulatory protein FmdB zinc ribbon" evidence="1">
    <location>
        <begin position="1"/>
        <end position="43"/>
    </location>
</feature>
<accession>A0A1M5QAX0</accession>
<organism evidence="2 3">
    <name type="scientific">Thermosyntropha lipolytica DSM 11003</name>
    <dbReference type="NCBI Taxonomy" id="1123382"/>
    <lineage>
        <taxon>Bacteria</taxon>
        <taxon>Bacillati</taxon>
        <taxon>Bacillota</taxon>
        <taxon>Clostridia</taxon>
        <taxon>Eubacteriales</taxon>
        <taxon>Syntrophomonadaceae</taxon>
        <taxon>Thermosyntropha</taxon>
    </lineage>
</organism>
<evidence type="ECO:0000313" key="2">
    <source>
        <dbReference type="EMBL" id="SHH10889.1"/>
    </source>
</evidence>
<dbReference type="RefSeq" id="WP_073092827.1">
    <property type="nucleotide sequence ID" value="NZ_FQWY01000031.1"/>
</dbReference>
<protein>
    <submittedName>
        <fullName evidence="2">Putative regulatory protein, FmdB family</fullName>
    </submittedName>
</protein>
<reference evidence="3" key="1">
    <citation type="submission" date="2016-11" db="EMBL/GenBank/DDBJ databases">
        <authorList>
            <person name="Varghese N."/>
            <person name="Submissions S."/>
        </authorList>
    </citation>
    <scope>NUCLEOTIDE SEQUENCE [LARGE SCALE GENOMIC DNA]</scope>
    <source>
        <strain evidence="3">DSM 11003</strain>
    </source>
</reference>
<dbReference type="AlphaFoldDB" id="A0A1M5QAX0"/>
<evidence type="ECO:0000259" key="1">
    <source>
        <dbReference type="SMART" id="SM00834"/>
    </source>
</evidence>
<sequence length="70" mass="7285">MPIYEFKCAACGKKFDLLLSLKERDKKVKCPECSSDQVERQLSSFFAPGAGGASCTASSCAGCSGCGGSH</sequence>
<dbReference type="PANTHER" id="PTHR34404:SF2">
    <property type="entry name" value="CONSERVED SERINE RICH PROTEIN"/>
    <property type="match status" value="1"/>
</dbReference>
<dbReference type="STRING" id="1123382.SAMN02745221_01704"/>
<dbReference type="Proteomes" id="UP000242329">
    <property type="component" value="Unassembled WGS sequence"/>
</dbReference>
<dbReference type="EMBL" id="FQWY01000031">
    <property type="protein sequence ID" value="SHH10889.1"/>
    <property type="molecule type" value="Genomic_DNA"/>
</dbReference>
<dbReference type="Gene3D" id="2.20.28.30">
    <property type="entry name" value="RNA polymerase ii, chain L"/>
    <property type="match status" value="1"/>
</dbReference>
<keyword evidence="3" id="KW-1185">Reference proteome</keyword>
<dbReference type="PANTHER" id="PTHR34404">
    <property type="entry name" value="REGULATORY PROTEIN, FMDB FAMILY"/>
    <property type="match status" value="1"/>
</dbReference>